<reference evidence="2" key="1">
    <citation type="journal article" date="2024" name="Proc. Natl. Acad. Sci. U.S.A.">
        <title>Extraordinary preservation of gene collinearity over three hundred million years revealed in homosporous lycophytes.</title>
        <authorList>
            <person name="Li C."/>
            <person name="Wickell D."/>
            <person name="Kuo L.Y."/>
            <person name="Chen X."/>
            <person name="Nie B."/>
            <person name="Liao X."/>
            <person name="Peng D."/>
            <person name="Ji J."/>
            <person name="Jenkins J."/>
            <person name="Williams M."/>
            <person name="Shu S."/>
            <person name="Plott C."/>
            <person name="Barry K."/>
            <person name="Rajasekar S."/>
            <person name="Grimwood J."/>
            <person name="Han X."/>
            <person name="Sun S."/>
            <person name="Hou Z."/>
            <person name="He W."/>
            <person name="Dai G."/>
            <person name="Sun C."/>
            <person name="Schmutz J."/>
            <person name="Leebens-Mack J.H."/>
            <person name="Li F.W."/>
            <person name="Wang L."/>
        </authorList>
    </citation>
    <scope>NUCLEOTIDE SEQUENCE [LARGE SCALE GENOMIC DNA]</scope>
    <source>
        <strain evidence="2">cv. PW_Plant_1</strain>
    </source>
</reference>
<organism evidence="1 2">
    <name type="scientific">Diphasiastrum complanatum</name>
    <name type="common">Issler's clubmoss</name>
    <name type="synonym">Lycopodium complanatum</name>
    <dbReference type="NCBI Taxonomy" id="34168"/>
    <lineage>
        <taxon>Eukaryota</taxon>
        <taxon>Viridiplantae</taxon>
        <taxon>Streptophyta</taxon>
        <taxon>Embryophyta</taxon>
        <taxon>Tracheophyta</taxon>
        <taxon>Lycopodiopsida</taxon>
        <taxon>Lycopodiales</taxon>
        <taxon>Lycopodiaceae</taxon>
        <taxon>Lycopodioideae</taxon>
        <taxon>Diphasiastrum</taxon>
    </lineage>
</organism>
<proteinExistence type="predicted"/>
<protein>
    <submittedName>
        <fullName evidence="1">Uncharacterized protein</fullName>
    </submittedName>
</protein>
<evidence type="ECO:0000313" key="2">
    <source>
        <dbReference type="Proteomes" id="UP001162992"/>
    </source>
</evidence>
<dbReference type="Proteomes" id="UP001162992">
    <property type="component" value="Chromosome 21"/>
</dbReference>
<name>A0ACC2AK52_DIPCM</name>
<evidence type="ECO:0000313" key="1">
    <source>
        <dbReference type="EMBL" id="KAJ7517927.1"/>
    </source>
</evidence>
<sequence length="78" mass="8262">MRSWLAVGALLWRWSAFALLHSCILAVHDDFRHSVCGCLVALAVPVDLVAAGSDFVGVCVLASCGSSLPRVSTFLRGC</sequence>
<keyword evidence="2" id="KW-1185">Reference proteome</keyword>
<dbReference type="EMBL" id="CM055112">
    <property type="protein sequence ID" value="KAJ7517927.1"/>
    <property type="molecule type" value="Genomic_DNA"/>
</dbReference>
<comment type="caution">
    <text evidence="1">The sequence shown here is derived from an EMBL/GenBank/DDBJ whole genome shotgun (WGS) entry which is preliminary data.</text>
</comment>
<gene>
    <name evidence="1" type="ORF">O6H91_21G046500</name>
</gene>
<accession>A0ACC2AK52</accession>